<name>A0A6J0PE75_ELAGV</name>
<dbReference type="GO" id="GO:0010114">
    <property type="term" value="P:response to red light"/>
    <property type="evidence" value="ECO:0007669"/>
    <property type="project" value="TreeGrafter"/>
</dbReference>
<proteinExistence type="predicted"/>
<feature type="compositionally biased region" description="Basic and acidic residues" evidence="4">
    <location>
        <begin position="1"/>
        <end position="10"/>
    </location>
</feature>
<dbReference type="FunFam" id="1.25.40.420:FF:000008">
    <property type="entry name" value="BTB/POZ domain-containing protein POB1"/>
    <property type="match status" value="1"/>
</dbReference>
<reference evidence="7" key="1">
    <citation type="submission" date="2025-08" db="UniProtKB">
        <authorList>
            <consortium name="RefSeq"/>
        </authorList>
    </citation>
    <scope>IDENTIFICATION</scope>
</reference>
<dbReference type="OrthoDB" id="1887817at2759"/>
<organism evidence="6 7">
    <name type="scientific">Elaeis guineensis var. tenera</name>
    <name type="common">Oil palm</name>
    <dbReference type="NCBI Taxonomy" id="51953"/>
    <lineage>
        <taxon>Eukaryota</taxon>
        <taxon>Viridiplantae</taxon>
        <taxon>Streptophyta</taxon>
        <taxon>Embryophyta</taxon>
        <taxon>Tracheophyta</taxon>
        <taxon>Spermatophyta</taxon>
        <taxon>Magnoliopsida</taxon>
        <taxon>Liliopsida</taxon>
        <taxon>Arecaceae</taxon>
        <taxon>Arecoideae</taxon>
        <taxon>Cocoseae</taxon>
        <taxon>Elaeidinae</taxon>
        <taxon>Elaeis</taxon>
    </lineage>
</organism>
<feature type="region of interest" description="Disordered" evidence="4">
    <location>
        <begin position="1"/>
        <end position="59"/>
    </location>
</feature>
<evidence type="ECO:0000256" key="3">
    <source>
        <dbReference type="ARBA" id="ARBA00022786"/>
    </source>
</evidence>
<evidence type="ECO:0000313" key="6">
    <source>
        <dbReference type="Proteomes" id="UP000504607"/>
    </source>
</evidence>
<sequence>MESPTKKTKGDGGISIRNPDQHLMVRIVSKPQPDDRERIGTRDSLQPNAERSDDVDNHEGNKALRGIHISRRSSVDFSTSGDYSVEIVINVDYSLLSFQSSLFRKLHGEMKRESRERPLTIQIEASEENAFIGLLEFIHSSSMPSLCYEEIVDLLLASDKFQVLSCAKKCIRQLVWKPNWAFSCFKLCDKVHWADIRELLAKKAMDYVTETNPNRMMSLKEKEERHRTSIENELLQLPFSAIKAVFCMDNLKVESEDVLYDFLLYWARIHYPKPEDRCSAKELHLECLIRFTYLTHQKLEEALQCDFFYPESISKAITEALLFKVREPYCRRCRSPFCSSNQFLERKYKRTPVMVTRLPFPDDCCKVYFSLTKNELWEMFSKKARRESQDFQFGHQLFSLAASWNEDSGKTCFGLSINAKAKPSDDVVYATRFLAMREVHDRVGFFEVGSDTVLQTNQVSARSNDLIPEFWSEFRNGTCCYMIGEILHLCAEITCKQTDRSSAS</sequence>
<dbReference type="InterPro" id="IPR011333">
    <property type="entry name" value="SKP1/BTB/POZ_sf"/>
</dbReference>
<accession>A0A6J0PE75</accession>
<dbReference type="Gene3D" id="3.30.710.10">
    <property type="entry name" value="Potassium Channel Kv1.1, Chain A"/>
    <property type="match status" value="1"/>
</dbReference>
<dbReference type="InParanoid" id="A0A6J0PE75"/>
<dbReference type="GeneID" id="109505102"/>
<dbReference type="SUPFAM" id="SSF54695">
    <property type="entry name" value="POZ domain"/>
    <property type="match status" value="1"/>
</dbReference>
<feature type="compositionally biased region" description="Basic and acidic residues" evidence="4">
    <location>
        <begin position="32"/>
        <end position="41"/>
    </location>
</feature>
<dbReference type="InterPro" id="IPR045890">
    <property type="entry name" value="POB1-like"/>
</dbReference>
<feature type="domain" description="BTB" evidence="5">
    <location>
        <begin position="94"/>
        <end position="175"/>
    </location>
</feature>
<keyword evidence="6" id="KW-1185">Reference proteome</keyword>
<dbReference type="Proteomes" id="UP000504607">
    <property type="component" value="Unplaced"/>
</dbReference>
<dbReference type="PANTHER" id="PTHR46336:SF3">
    <property type="entry name" value="BTB_POZ DOMAIN-CONTAINING PROTEIN POB1"/>
    <property type="match status" value="1"/>
</dbReference>
<comment type="function">
    <text evidence="1">May act as a substrate-specific adapter of an E3 ubiquitin-protein ligase complex (CUL3-RBX1-BTB) which mediates the ubiquitination and subsequent proteasomal degradation of target proteins.</text>
</comment>
<evidence type="ECO:0000259" key="5">
    <source>
        <dbReference type="Pfam" id="PF00651"/>
    </source>
</evidence>
<evidence type="ECO:0000256" key="4">
    <source>
        <dbReference type="SAM" id="MobiDB-lite"/>
    </source>
</evidence>
<dbReference type="AlphaFoldDB" id="A0A6J0PE75"/>
<dbReference type="Pfam" id="PF00651">
    <property type="entry name" value="BTB"/>
    <property type="match status" value="1"/>
</dbReference>
<evidence type="ECO:0000256" key="2">
    <source>
        <dbReference type="ARBA" id="ARBA00004906"/>
    </source>
</evidence>
<dbReference type="PANTHER" id="PTHR46336">
    <property type="entry name" value="OS02G0260700 PROTEIN"/>
    <property type="match status" value="1"/>
</dbReference>
<feature type="compositionally biased region" description="Basic and acidic residues" evidence="4">
    <location>
        <begin position="50"/>
        <end position="59"/>
    </location>
</feature>
<dbReference type="InterPro" id="IPR000210">
    <property type="entry name" value="BTB/POZ_dom"/>
</dbReference>
<dbReference type="GO" id="GO:0005634">
    <property type="term" value="C:nucleus"/>
    <property type="evidence" value="ECO:0007669"/>
    <property type="project" value="TreeGrafter"/>
</dbReference>
<comment type="pathway">
    <text evidence="2">Protein modification; protein ubiquitination.</text>
</comment>
<protein>
    <submittedName>
        <fullName evidence="7">BTB/POZ domain-containing protein At2g46260-like</fullName>
    </submittedName>
</protein>
<evidence type="ECO:0000256" key="1">
    <source>
        <dbReference type="ARBA" id="ARBA00002668"/>
    </source>
</evidence>
<gene>
    <name evidence="7" type="primary">LOC109505102</name>
</gene>
<dbReference type="Gene3D" id="1.25.40.420">
    <property type="match status" value="1"/>
</dbReference>
<dbReference type="RefSeq" id="XP_019702645.1">
    <property type="nucleotide sequence ID" value="XM_019847086.1"/>
</dbReference>
<keyword evidence="3" id="KW-0833">Ubl conjugation pathway</keyword>
<evidence type="ECO:0000313" key="7">
    <source>
        <dbReference type="RefSeq" id="XP_019702645.1"/>
    </source>
</evidence>
<dbReference type="KEGG" id="egu:109505102"/>